<dbReference type="STRING" id="1499966.U14_00865"/>
<evidence type="ECO:0000256" key="6">
    <source>
        <dbReference type="ARBA" id="ARBA00023186"/>
    </source>
</evidence>
<keyword evidence="6 10" id="KW-0143">Chaperone</keyword>
<dbReference type="InterPro" id="IPR013805">
    <property type="entry name" value="GrpE_CC"/>
</dbReference>
<evidence type="ECO:0000256" key="2">
    <source>
        <dbReference type="ARBA" id="ARBA00009054"/>
    </source>
</evidence>
<dbReference type="GO" id="GO:0000774">
    <property type="term" value="F:adenyl-nucleotide exchange factor activity"/>
    <property type="evidence" value="ECO:0007669"/>
    <property type="project" value="InterPro"/>
</dbReference>
<dbReference type="AlphaFoldDB" id="A0A0S6VQX1"/>
<evidence type="ECO:0000256" key="10">
    <source>
        <dbReference type="HAMAP-Rule" id="MF_01151"/>
    </source>
</evidence>
<comment type="subunit">
    <text evidence="3 10">Homodimer.</text>
</comment>
<dbReference type="GO" id="GO:0005737">
    <property type="term" value="C:cytoplasm"/>
    <property type="evidence" value="ECO:0007669"/>
    <property type="project" value="UniProtKB-SubCell"/>
</dbReference>
<dbReference type="FunFam" id="2.30.22.10:FF:000001">
    <property type="entry name" value="Protein GrpE"/>
    <property type="match status" value="1"/>
</dbReference>
<dbReference type="NCBIfam" id="NF010738">
    <property type="entry name" value="PRK14140.1"/>
    <property type="match status" value="1"/>
</dbReference>
<comment type="similarity">
    <text evidence="2 10 11">Belongs to the GrpE family.</text>
</comment>
<evidence type="ECO:0000256" key="7">
    <source>
        <dbReference type="ARBA" id="ARBA00053401"/>
    </source>
</evidence>
<dbReference type="CDD" id="cd00446">
    <property type="entry name" value="GrpE"/>
    <property type="match status" value="1"/>
</dbReference>
<evidence type="ECO:0000256" key="5">
    <source>
        <dbReference type="ARBA" id="ARBA00023016"/>
    </source>
</evidence>
<accession>A0A0S6VQX1</accession>
<evidence type="ECO:0000256" key="12">
    <source>
        <dbReference type="SAM" id="MobiDB-lite"/>
    </source>
</evidence>
<dbReference type="Gene3D" id="2.30.22.10">
    <property type="entry name" value="Head domain of nucleotide exchange factor GrpE"/>
    <property type="match status" value="1"/>
</dbReference>
<keyword evidence="4 10" id="KW-0963">Cytoplasm</keyword>
<evidence type="ECO:0000313" key="13">
    <source>
        <dbReference type="EMBL" id="GAK49642.1"/>
    </source>
</evidence>
<keyword evidence="14" id="KW-1185">Reference proteome</keyword>
<dbReference type="GO" id="GO:0051087">
    <property type="term" value="F:protein-folding chaperone binding"/>
    <property type="evidence" value="ECO:0007669"/>
    <property type="project" value="InterPro"/>
</dbReference>
<reference evidence="13" key="1">
    <citation type="journal article" date="2015" name="PeerJ">
        <title>First genomic representation of candidate bacterial phylum KSB3 points to enhanced environmental sensing as a trigger of wastewater bulking.</title>
        <authorList>
            <person name="Sekiguchi Y."/>
            <person name="Ohashi A."/>
            <person name="Parks D.H."/>
            <person name="Yamauchi T."/>
            <person name="Tyson G.W."/>
            <person name="Hugenholtz P."/>
        </authorList>
    </citation>
    <scope>NUCLEOTIDE SEQUENCE [LARGE SCALE GENOMIC DNA]</scope>
</reference>
<organism evidence="13">
    <name type="scientific">Candidatus Moduliflexus flocculans</name>
    <dbReference type="NCBI Taxonomy" id="1499966"/>
    <lineage>
        <taxon>Bacteria</taxon>
        <taxon>Candidatus Moduliflexota</taxon>
        <taxon>Candidatus Moduliflexia</taxon>
        <taxon>Candidatus Moduliflexales</taxon>
        <taxon>Candidatus Moduliflexaceae</taxon>
    </lineage>
</organism>
<dbReference type="GO" id="GO:0051082">
    <property type="term" value="F:unfolded protein binding"/>
    <property type="evidence" value="ECO:0007669"/>
    <property type="project" value="TreeGrafter"/>
</dbReference>
<dbReference type="Gene3D" id="3.90.20.20">
    <property type="match status" value="1"/>
</dbReference>
<feature type="compositionally biased region" description="Low complexity" evidence="12">
    <location>
        <begin position="57"/>
        <end position="76"/>
    </location>
</feature>
<dbReference type="SUPFAM" id="SSF58014">
    <property type="entry name" value="Coiled-coil domain of nucleotide exchange factor GrpE"/>
    <property type="match status" value="1"/>
</dbReference>
<evidence type="ECO:0000256" key="4">
    <source>
        <dbReference type="ARBA" id="ARBA00022490"/>
    </source>
</evidence>
<dbReference type="Pfam" id="PF01025">
    <property type="entry name" value="GrpE"/>
    <property type="match status" value="1"/>
</dbReference>
<gene>
    <name evidence="10" type="primary">grpE</name>
    <name evidence="13" type="ORF">U14_00865</name>
</gene>
<protein>
    <recommendedName>
        <fullName evidence="8 10">Protein GrpE</fullName>
    </recommendedName>
    <alternativeName>
        <fullName evidence="9 10">HSP-70 cofactor</fullName>
    </alternativeName>
</protein>
<dbReference type="EMBL" id="DF820455">
    <property type="protein sequence ID" value="GAK49642.1"/>
    <property type="molecule type" value="Genomic_DNA"/>
</dbReference>
<dbReference type="InterPro" id="IPR000740">
    <property type="entry name" value="GrpE"/>
</dbReference>
<dbReference type="GO" id="GO:0006457">
    <property type="term" value="P:protein folding"/>
    <property type="evidence" value="ECO:0007669"/>
    <property type="project" value="InterPro"/>
</dbReference>
<feature type="region of interest" description="Disordered" evidence="12">
    <location>
        <begin position="36"/>
        <end position="82"/>
    </location>
</feature>
<dbReference type="PANTHER" id="PTHR21237">
    <property type="entry name" value="GRPE PROTEIN"/>
    <property type="match status" value="1"/>
</dbReference>
<evidence type="ECO:0000256" key="11">
    <source>
        <dbReference type="RuleBase" id="RU004478"/>
    </source>
</evidence>
<evidence type="ECO:0000256" key="9">
    <source>
        <dbReference type="ARBA" id="ARBA00076414"/>
    </source>
</evidence>
<evidence type="ECO:0000256" key="1">
    <source>
        <dbReference type="ARBA" id="ARBA00004496"/>
    </source>
</evidence>
<dbReference type="PRINTS" id="PR00773">
    <property type="entry name" value="GRPEPROTEIN"/>
</dbReference>
<sequence>MKIPVKIVSEQDAEIMEEQKQDGVQQDVETEALVVESEHVNTNESVGEPPSAEQLVAEPATAEPATAEPATTEPAAQESEDELTRLQKALDAKTQEAKEHLDARLRLQAEFDNFKKRKEKDIQDFRRYANEDILREMLSVADDFDRAIAAAEQTHKLEDFLKGIEMIFDKFLGALKRKGIKEIEAEGQPFNPEIHEAVMQMERDDVEEGTVVSVFQKGYLLHDRVIVAPKVAVSKKK</sequence>
<evidence type="ECO:0000256" key="8">
    <source>
        <dbReference type="ARBA" id="ARBA00072274"/>
    </source>
</evidence>
<dbReference type="GO" id="GO:0042803">
    <property type="term" value="F:protein homodimerization activity"/>
    <property type="evidence" value="ECO:0007669"/>
    <property type="project" value="InterPro"/>
</dbReference>
<proteinExistence type="inferred from homology"/>
<dbReference type="Proteomes" id="UP000030700">
    <property type="component" value="Unassembled WGS sequence"/>
</dbReference>
<keyword evidence="5 10" id="KW-0346">Stress response</keyword>
<dbReference type="PANTHER" id="PTHR21237:SF23">
    <property type="entry name" value="GRPE PROTEIN HOMOLOG, MITOCHONDRIAL"/>
    <property type="match status" value="1"/>
</dbReference>
<evidence type="ECO:0000256" key="3">
    <source>
        <dbReference type="ARBA" id="ARBA00011738"/>
    </source>
</evidence>
<name>A0A0S6VQX1_9BACT</name>
<dbReference type="SUPFAM" id="SSF51064">
    <property type="entry name" value="Head domain of nucleotide exchange factor GrpE"/>
    <property type="match status" value="1"/>
</dbReference>
<dbReference type="HOGENOM" id="CLU_057217_5_2_0"/>
<dbReference type="HAMAP" id="MF_01151">
    <property type="entry name" value="GrpE"/>
    <property type="match status" value="1"/>
</dbReference>
<evidence type="ECO:0000313" key="14">
    <source>
        <dbReference type="Proteomes" id="UP000030700"/>
    </source>
</evidence>
<comment type="subcellular location">
    <subcellularLocation>
        <location evidence="1 10">Cytoplasm</location>
    </subcellularLocation>
</comment>
<dbReference type="InterPro" id="IPR009012">
    <property type="entry name" value="GrpE_head"/>
</dbReference>
<comment type="function">
    <text evidence="7 10">Participates actively in the response to hyperosmotic and heat shock by preventing the aggregation of stress-denatured proteins, in association with DnaK and GrpE. It is the nucleotide exchange factor for DnaK and may function as a thermosensor. Unfolded proteins bind initially to DnaJ; upon interaction with the DnaJ-bound protein, DnaK hydrolyzes its bound ATP, resulting in the formation of a stable complex. GrpE releases ADP from DnaK; ATP binding to DnaK triggers the release of the substrate protein, thus completing the reaction cycle. Several rounds of ATP-dependent interactions between DnaJ, DnaK and GrpE are required for fully efficient folding.</text>
</comment>